<dbReference type="EMBL" id="JACRTF010000001">
    <property type="protein sequence ID" value="MBC8592567.1"/>
    <property type="molecule type" value="Genomic_DNA"/>
</dbReference>
<dbReference type="AlphaFoldDB" id="A0A926F5U7"/>
<organism evidence="1 2">
    <name type="scientific">Jilunia laotingensis</name>
    <dbReference type="NCBI Taxonomy" id="2763675"/>
    <lineage>
        <taxon>Bacteria</taxon>
        <taxon>Pseudomonadati</taxon>
        <taxon>Bacteroidota</taxon>
        <taxon>Bacteroidia</taxon>
        <taxon>Bacteroidales</taxon>
        <taxon>Bacteroidaceae</taxon>
        <taxon>Jilunia</taxon>
    </lineage>
</organism>
<accession>A0A926F5U7</accession>
<dbReference type="RefSeq" id="WP_262433742.1">
    <property type="nucleotide sequence ID" value="NZ_JACRTF010000001.1"/>
</dbReference>
<evidence type="ECO:0000313" key="2">
    <source>
        <dbReference type="Proteomes" id="UP000651085"/>
    </source>
</evidence>
<name>A0A926F5U7_9BACT</name>
<proteinExistence type="predicted"/>
<protein>
    <submittedName>
        <fullName evidence="1">Uncharacterized protein</fullName>
    </submittedName>
</protein>
<sequence>MNPKIYLICFADSRLQKSTNRLKGEVSNFKMIDEVHFYGEEDLEPSFKKDFHPIHYRRGYGYWKWKPYFVKRIFEQMNQNDIVIWSDVGNVFNIKGEQRFLEYIDMLCKNETGILFFRQEGNIERYWTKGDLFRFFNVQDNPAFTDSSQAWAGCFILRKTAISQEFVNRWYDVHMNHYDLTTDKRSQSPNLPGFRENRHDQSVFSLLVKSYDSIQISSNEVYCGERTWEQMEPYPIWGARKTEYKKNRILNLILDPYKWLQRKYMAAFEDMYFNKEFKW</sequence>
<dbReference type="Proteomes" id="UP000651085">
    <property type="component" value="Unassembled WGS sequence"/>
</dbReference>
<reference evidence="1" key="1">
    <citation type="submission" date="2020-08" db="EMBL/GenBank/DDBJ databases">
        <title>Genome public.</title>
        <authorList>
            <person name="Liu C."/>
            <person name="Sun Q."/>
        </authorList>
    </citation>
    <scope>NUCLEOTIDE SEQUENCE</scope>
    <source>
        <strain evidence="1">N12</strain>
    </source>
</reference>
<comment type="caution">
    <text evidence="1">The sequence shown here is derived from an EMBL/GenBank/DDBJ whole genome shotgun (WGS) entry which is preliminary data.</text>
</comment>
<keyword evidence="2" id="KW-1185">Reference proteome</keyword>
<evidence type="ECO:0000313" key="1">
    <source>
        <dbReference type="EMBL" id="MBC8592567.1"/>
    </source>
</evidence>
<gene>
    <name evidence="1" type="ORF">H8744_04760</name>
</gene>